<evidence type="ECO:0008006" key="4">
    <source>
        <dbReference type="Google" id="ProtNLM"/>
    </source>
</evidence>
<keyword evidence="3" id="KW-1185">Reference proteome</keyword>
<evidence type="ECO:0000313" key="3">
    <source>
        <dbReference type="Proteomes" id="UP001501469"/>
    </source>
</evidence>
<dbReference type="Proteomes" id="UP001501469">
    <property type="component" value="Unassembled WGS sequence"/>
</dbReference>
<name>A0ABP7UA65_9BACT</name>
<feature type="signal peptide" evidence="1">
    <location>
        <begin position="1"/>
        <end position="27"/>
    </location>
</feature>
<comment type="caution">
    <text evidence="2">The sequence shown here is derived from an EMBL/GenBank/DDBJ whole genome shotgun (WGS) entry which is preliminary data.</text>
</comment>
<sequence>MNWLTSRCAPLAALAALALTSCDTGTALNVDLPDTATTNTQYQDFDVSSGTVRLDSVQTQKTDHFLIGRLVDNVAGTTTARSFFNVVDVSVADSLPSKFLDSKKFFGSPILDSTVVILGFDRVYGSSSAPARFDVSQLVAPLDDRQVYTASSPAPALLPLGQNLSSRLDRTREQVVKAADTSVTPNVPAVTTTVPDPTVRLVMQRRVANGSQPAMPLALATELFAKLQVPGFSQPQLDAVLKGLAIAPSTNYSSSIVSFGRPNASKMVLYFHSKSAFVSPATVPPAKARINADTLKRSYTVYFGPAFSSAGLSSSSDPRYYTEITPELPAALSALSSSAGFVPSAALGGISYAQEGTGLGTRITFTGLDALTKAAAAGGLTINRAELRVPVKPYSKVLFQNPAQLYAVEVNSFNTVLKRMVNFLPTDRIVQTDGSSQTGSGTPAVGSLATFSAAQTYYTLPVTSYLQAYLNNQLGGNPASLVLLADSYAIPPGFAPGSGLRLYNTLTLNRAVLDATNIKLRVYYSKR</sequence>
<proteinExistence type="predicted"/>
<evidence type="ECO:0000256" key="1">
    <source>
        <dbReference type="SAM" id="SignalP"/>
    </source>
</evidence>
<dbReference type="PROSITE" id="PS51257">
    <property type="entry name" value="PROKAR_LIPOPROTEIN"/>
    <property type="match status" value="1"/>
</dbReference>
<dbReference type="InterPro" id="IPR025366">
    <property type="entry name" value="DUF4270"/>
</dbReference>
<accession>A0ABP7UA65</accession>
<dbReference type="RefSeq" id="WP_345054956.1">
    <property type="nucleotide sequence ID" value="NZ_BAABDK010000017.1"/>
</dbReference>
<dbReference type="EMBL" id="BAABDK010000017">
    <property type="protein sequence ID" value="GAA4038663.1"/>
    <property type="molecule type" value="Genomic_DNA"/>
</dbReference>
<keyword evidence="1" id="KW-0732">Signal</keyword>
<protein>
    <recommendedName>
        <fullName evidence="4">DUF4270 domain-containing protein</fullName>
    </recommendedName>
</protein>
<dbReference type="Pfam" id="PF14092">
    <property type="entry name" value="DUF4270"/>
    <property type="match status" value="1"/>
</dbReference>
<reference evidence="3" key="1">
    <citation type="journal article" date="2019" name="Int. J. Syst. Evol. Microbiol.">
        <title>The Global Catalogue of Microorganisms (GCM) 10K type strain sequencing project: providing services to taxonomists for standard genome sequencing and annotation.</title>
        <authorList>
            <consortium name="The Broad Institute Genomics Platform"/>
            <consortium name="The Broad Institute Genome Sequencing Center for Infectious Disease"/>
            <person name="Wu L."/>
            <person name="Ma J."/>
        </authorList>
    </citation>
    <scope>NUCLEOTIDE SEQUENCE [LARGE SCALE GENOMIC DNA]</scope>
    <source>
        <strain evidence="3">JCM 17225</strain>
    </source>
</reference>
<gene>
    <name evidence="2" type="ORF">GCM10022409_25290</name>
</gene>
<evidence type="ECO:0000313" key="2">
    <source>
        <dbReference type="EMBL" id="GAA4038663.1"/>
    </source>
</evidence>
<feature type="chain" id="PRO_5045355447" description="DUF4270 domain-containing protein" evidence="1">
    <location>
        <begin position="28"/>
        <end position="527"/>
    </location>
</feature>
<organism evidence="2 3">
    <name type="scientific">Hymenobacter glaciei</name>
    <dbReference type="NCBI Taxonomy" id="877209"/>
    <lineage>
        <taxon>Bacteria</taxon>
        <taxon>Pseudomonadati</taxon>
        <taxon>Bacteroidota</taxon>
        <taxon>Cytophagia</taxon>
        <taxon>Cytophagales</taxon>
        <taxon>Hymenobacteraceae</taxon>
        <taxon>Hymenobacter</taxon>
    </lineage>
</organism>